<feature type="transmembrane region" description="Helical" evidence="8">
    <location>
        <begin position="255"/>
        <end position="272"/>
    </location>
</feature>
<dbReference type="EMBL" id="CP003697">
    <property type="protein sequence ID" value="AGF72958.1"/>
    <property type="molecule type" value="Genomic_DNA"/>
</dbReference>
<dbReference type="PANTHER" id="PTHR10464">
    <property type="entry name" value="UREA TRANSPORTER"/>
    <property type="match status" value="1"/>
</dbReference>
<feature type="transmembrane region" description="Helical" evidence="8">
    <location>
        <begin position="230"/>
        <end position="248"/>
    </location>
</feature>
<dbReference type="Pfam" id="PF03253">
    <property type="entry name" value="UT"/>
    <property type="match status" value="1"/>
</dbReference>
<feature type="region of interest" description="Disordered" evidence="7">
    <location>
        <begin position="309"/>
        <end position="330"/>
    </location>
</feature>
<feature type="transmembrane region" description="Helical" evidence="8">
    <location>
        <begin position="204"/>
        <end position="224"/>
    </location>
</feature>
<dbReference type="RefSeq" id="WP_015401377.1">
    <property type="nucleotide sequence ID" value="NC_020302.1"/>
</dbReference>
<feature type="transmembrane region" description="Helical" evidence="8">
    <location>
        <begin position="173"/>
        <end position="197"/>
    </location>
</feature>
<proteinExistence type="inferred from homology"/>
<keyword evidence="6 8" id="KW-0472">Membrane</keyword>
<feature type="compositionally biased region" description="Basic and acidic residues" evidence="7">
    <location>
        <begin position="313"/>
        <end position="330"/>
    </location>
</feature>
<evidence type="ECO:0000313" key="9">
    <source>
        <dbReference type="EMBL" id="AGF72958.1"/>
    </source>
</evidence>
<dbReference type="STRING" id="1121362.A605_09780"/>
<dbReference type="Gene3D" id="1.10.3430.10">
    <property type="entry name" value="Ammonium transporter AmtB like domains"/>
    <property type="match status" value="1"/>
</dbReference>
<organism evidence="9 10">
    <name type="scientific">Corynebacterium halotolerans YIM 70093 = DSM 44683</name>
    <dbReference type="NCBI Taxonomy" id="1121362"/>
    <lineage>
        <taxon>Bacteria</taxon>
        <taxon>Bacillati</taxon>
        <taxon>Actinomycetota</taxon>
        <taxon>Actinomycetes</taxon>
        <taxon>Mycobacteriales</taxon>
        <taxon>Corynebacteriaceae</taxon>
        <taxon>Corynebacterium</taxon>
    </lineage>
</organism>
<dbReference type="GO" id="GO:0015204">
    <property type="term" value="F:urea transmembrane transporter activity"/>
    <property type="evidence" value="ECO:0007669"/>
    <property type="project" value="InterPro"/>
</dbReference>
<feature type="transmembrane region" description="Helical" evidence="8">
    <location>
        <begin position="50"/>
        <end position="69"/>
    </location>
</feature>
<dbReference type="PANTHER" id="PTHR10464:SF4">
    <property type="entry name" value="UREA TRANSPORTER"/>
    <property type="match status" value="1"/>
</dbReference>
<feature type="transmembrane region" description="Helical" evidence="8">
    <location>
        <begin position="26"/>
        <end position="44"/>
    </location>
</feature>
<keyword evidence="3" id="KW-1003">Cell membrane</keyword>
<evidence type="ECO:0000256" key="8">
    <source>
        <dbReference type="SAM" id="Phobius"/>
    </source>
</evidence>
<gene>
    <name evidence="9" type="ORF">A605_09780</name>
</gene>
<evidence type="ECO:0000256" key="1">
    <source>
        <dbReference type="ARBA" id="ARBA00004651"/>
    </source>
</evidence>
<dbReference type="InterPro" id="IPR029020">
    <property type="entry name" value="Ammonium/urea_transptr"/>
</dbReference>
<reference evidence="9 10" key="1">
    <citation type="journal article" date="2012" name="Stand. Genomic Sci.">
        <title>Genome sequence of the halotolerant bacterium Corynebacterium halotolerans type strain YIM 70093(T) (= DSM 44683(T)).</title>
        <authorList>
            <person name="Ruckert C."/>
            <person name="Albersmeier A."/>
            <person name="Al-Dilaimi A."/>
            <person name="Niehaus K."/>
            <person name="Szczepanowski R."/>
            <person name="Kalinowski J."/>
        </authorList>
    </citation>
    <scope>NUCLEOTIDE SEQUENCE [LARGE SCALE GENOMIC DNA]</scope>
    <source>
        <strain evidence="9">YIM 70093</strain>
    </source>
</reference>
<protein>
    <submittedName>
        <fullName evidence="9">Urea transporter</fullName>
    </submittedName>
</protein>
<evidence type="ECO:0000256" key="2">
    <source>
        <dbReference type="ARBA" id="ARBA00005914"/>
    </source>
</evidence>
<keyword evidence="10" id="KW-1185">Reference proteome</keyword>
<dbReference type="AlphaFoldDB" id="M1NNP2"/>
<name>M1NNP2_9CORY</name>
<accession>M1NNP2</accession>
<evidence type="ECO:0000256" key="5">
    <source>
        <dbReference type="ARBA" id="ARBA00022989"/>
    </source>
</evidence>
<feature type="transmembrane region" description="Helical" evidence="8">
    <location>
        <begin position="101"/>
        <end position="121"/>
    </location>
</feature>
<feature type="transmembrane region" description="Helical" evidence="8">
    <location>
        <begin position="133"/>
        <end position="153"/>
    </location>
</feature>
<feature type="transmembrane region" description="Helical" evidence="8">
    <location>
        <begin position="76"/>
        <end position="95"/>
    </location>
</feature>
<comment type="subcellular location">
    <subcellularLocation>
        <location evidence="1">Cell membrane</location>
        <topology evidence="1">Multi-pass membrane protein</topology>
    </subcellularLocation>
</comment>
<evidence type="ECO:0000256" key="7">
    <source>
        <dbReference type="SAM" id="MobiDB-lite"/>
    </source>
</evidence>
<evidence type="ECO:0000256" key="3">
    <source>
        <dbReference type="ARBA" id="ARBA00022475"/>
    </source>
</evidence>
<dbReference type="eggNOG" id="COG4413">
    <property type="taxonomic scope" value="Bacteria"/>
</dbReference>
<feature type="transmembrane region" description="Helical" evidence="8">
    <location>
        <begin position="278"/>
        <end position="299"/>
    </location>
</feature>
<keyword evidence="5 8" id="KW-1133">Transmembrane helix</keyword>
<evidence type="ECO:0000256" key="4">
    <source>
        <dbReference type="ARBA" id="ARBA00022692"/>
    </source>
</evidence>
<dbReference type="Proteomes" id="UP000011723">
    <property type="component" value="Chromosome"/>
</dbReference>
<dbReference type="HOGENOM" id="CLU_047509_0_0_11"/>
<sequence>MRPRHRLPLSTVLSPARYVLRGVSQIIFLENAVSGLLILCGLSVMDPRFAALVLLGSAAQSLVGWAVGLRDDVRHGLLGYNGALVGAAAGLHAGYTHASVLLTVTGAFACVAVHELVRWLFATPALARFSLPVATAPFCIVAGLIFGAVGQLVGPGEPTTAADFPTGVALGLFNSFSEVLLADGLLCGALIVAALLIDSPTAAGFGLAGAALALGGAAVIHGIGEASSGLHAYSAVLVAIGLGAVLWADRGAVTRVLGTVVGGLTLLLQPVLELTPVIVFTWPFLLAMWLVLIGSHLLFPERRPVTVQAPEHTAAEPAERSTGRGAGDRR</sequence>
<evidence type="ECO:0000256" key="6">
    <source>
        <dbReference type="ARBA" id="ARBA00023136"/>
    </source>
</evidence>
<dbReference type="PATRIC" id="fig|1121362.3.peg.1977"/>
<keyword evidence="4 8" id="KW-0812">Transmembrane</keyword>
<comment type="similarity">
    <text evidence="2">Belongs to the urea transporter family.</text>
</comment>
<dbReference type="InterPro" id="IPR004937">
    <property type="entry name" value="Urea_transporter"/>
</dbReference>
<dbReference type="KEGG" id="chn:A605_09780"/>
<dbReference type="GO" id="GO:0005886">
    <property type="term" value="C:plasma membrane"/>
    <property type="evidence" value="ECO:0007669"/>
    <property type="project" value="UniProtKB-SubCell"/>
</dbReference>
<evidence type="ECO:0000313" key="10">
    <source>
        <dbReference type="Proteomes" id="UP000011723"/>
    </source>
</evidence>